<evidence type="ECO:0000313" key="2">
    <source>
        <dbReference type="Proteomes" id="UP000005561"/>
    </source>
</evidence>
<proteinExistence type="predicted"/>
<accession>C6LAL0</accession>
<gene>
    <name evidence="1" type="ORF">BRYFOR_05651</name>
</gene>
<name>C6LAL0_9FIRM</name>
<comment type="caution">
    <text evidence="1">The sequence shown here is derived from an EMBL/GenBank/DDBJ whole genome shotgun (WGS) entry which is preliminary data.</text>
</comment>
<keyword evidence="2" id="KW-1185">Reference proteome</keyword>
<dbReference type="AlphaFoldDB" id="C6LAL0"/>
<sequence length="40" mass="4363">MPLQRSLPSHLRAPFRLCFSEGGTLLFCVPASPIAVCSFL</sequence>
<reference evidence="1" key="1">
    <citation type="submission" date="2009-07" db="EMBL/GenBank/DDBJ databases">
        <authorList>
            <person name="Weinstock G."/>
            <person name="Sodergren E."/>
            <person name="Clifton S."/>
            <person name="Fulton L."/>
            <person name="Fulton B."/>
            <person name="Courtney L."/>
            <person name="Fronick C."/>
            <person name="Harrison M."/>
            <person name="Strong C."/>
            <person name="Farmer C."/>
            <person name="Delahaunty K."/>
            <person name="Markovic C."/>
            <person name="Hall O."/>
            <person name="Minx P."/>
            <person name="Tomlinson C."/>
            <person name="Mitreva M."/>
            <person name="Nelson J."/>
            <person name="Hou S."/>
            <person name="Wollam A."/>
            <person name="Pepin K.H."/>
            <person name="Johnson M."/>
            <person name="Bhonagiri V."/>
            <person name="Nash W.E."/>
            <person name="Warren W."/>
            <person name="Chinwalla A."/>
            <person name="Mardis E.R."/>
            <person name="Wilson R.K."/>
        </authorList>
    </citation>
    <scope>NUCLEOTIDE SEQUENCE [LARGE SCALE GENOMIC DNA]</scope>
    <source>
        <strain evidence="1">DSM 14469</strain>
    </source>
</reference>
<organism evidence="1 2">
    <name type="scientific">Marvinbryantia formatexigens DSM 14469</name>
    <dbReference type="NCBI Taxonomy" id="478749"/>
    <lineage>
        <taxon>Bacteria</taxon>
        <taxon>Bacillati</taxon>
        <taxon>Bacillota</taxon>
        <taxon>Clostridia</taxon>
        <taxon>Lachnospirales</taxon>
        <taxon>Lachnospiraceae</taxon>
        <taxon>Marvinbryantia</taxon>
    </lineage>
</organism>
<dbReference type="Proteomes" id="UP000005561">
    <property type="component" value="Unassembled WGS sequence"/>
</dbReference>
<protein>
    <submittedName>
        <fullName evidence="1">Uncharacterized protein</fullName>
    </submittedName>
</protein>
<evidence type="ECO:0000313" key="1">
    <source>
        <dbReference type="EMBL" id="EET62616.1"/>
    </source>
</evidence>
<dbReference type="EMBL" id="ACCL02000002">
    <property type="protein sequence ID" value="EET62616.1"/>
    <property type="molecule type" value="Genomic_DNA"/>
</dbReference>